<comment type="similarity">
    <text evidence="1">Belongs to the glycosyltransferase 28 family.</text>
</comment>
<dbReference type="PANTHER" id="PTHR43025:SF3">
    <property type="entry name" value="MONOGALACTOSYLDIACYLGLYCEROL SYNTHASE 1, CHLOROPLASTIC"/>
    <property type="match status" value="1"/>
</dbReference>
<dbReference type="InterPro" id="IPR050519">
    <property type="entry name" value="Glycosyltransf_28_UgtP"/>
</dbReference>
<evidence type="ECO:0000256" key="3">
    <source>
        <dbReference type="ARBA" id="ARBA00022679"/>
    </source>
</evidence>
<dbReference type="AlphaFoldDB" id="A0A9D1P1C7"/>
<dbReference type="GO" id="GO:0016020">
    <property type="term" value="C:membrane"/>
    <property type="evidence" value="ECO:0007669"/>
    <property type="project" value="GOC"/>
</dbReference>
<organism evidence="6 7">
    <name type="scientific">Candidatus Merdiplasma excrementigallinarum</name>
    <dbReference type="NCBI Taxonomy" id="2840864"/>
    <lineage>
        <taxon>Bacteria</taxon>
        <taxon>Bacillati</taxon>
        <taxon>Bacillota</taxon>
        <taxon>Clostridia</taxon>
        <taxon>Lachnospirales</taxon>
        <taxon>Lachnospiraceae</taxon>
        <taxon>Lachnospiraceae incertae sedis</taxon>
        <taxon>Candidatus Merdiplasma</taxon>
    </lineage>
</organism>
<keyword evidence="3 6" id="KW-0808">Transferase</keyword>
<evidence type="ECO:0000313" key="6">
    <source>
        <dbReference type="EMBL" id="HIV24110.1"/>
    </source>
</evidence>
<dbReference type="PANTHER" id="PTHR43025">
    <property type="entry name" value="MONOGALACTOSYLDIACYLGLYCEROL SYNTHASE"/>
    <property type="match status" value="1"/>
</dbReference>
<keyword evidence="2" id="KW-0328">Glycosyltransferase</keyword>
<evidence type="ECO:0000256" key="2">
    <source>
        <dbReference type="ARBA" id="ARBA00022676"/>
    </source>
</evidence>
<dbReference type="GO" id="GO:0016758">
    <property type="term" value="F:hexosyltransferase activity"/>
    <property type="evidence" value="ECO:0007669"/>
    <property type="project" value="InterPro"/>
</dbReference>
<dbReference type="InterPro" id="IPR001296">
    <property type="entry name" value="Glyco_trans_1"/>
</dbReference>
<feature type="domain" description="Glycosyl transferase family 1" evidence="4">
    <location>
        <begin position="235"/>
        <end position="346"/>
    </location>
</feature>
<dbReference type="Pfam" id="PF06925">
    <property type="entry name" value="MGDG_synth"/>
    <property type="match status" value="1"/>
</dbReference>
<dbReference type="GO" id="GO:0009247">
    <property type="term" value="P:glycolipid biosynthetic process"/>
    <property type="evidence" value="ECO:0007669"/>
    <property type="project" value="InterPro"/>
</dbReference>
<evidence type="ECO:0000313" key="7">
    <source>
        <dbReference type="Proteomes" id="UP000886889"/>
    </source>
</evidence>
<gene>
    <name evidence="6" type="ORF">IAC80_09285</name>
</gene>
<dbReference type="EMBL" id="DVOS01000076">
    <property type="protein sequence ID" value="HIV24110.1"/>
    <property type="molecule type" value="Genomic_DNA"/>
</dbReference>
<evidence type="ECO:0000256" key="1">
    <source>
        <dbReference type="ARBA" id="ARBA00006962"/>
    </source>
</evidence>
<sequence length="374" mass="42121">MKALILSCNTGGGHNSAGKAMLRRLLEQGCQARMLDMMSLAGERTSRIVGGTYVNVAKYTPRLFAAAYRAGDRLSSARRKSPVYYANTMMAGFLERYLRENETDILVMPHLFPAETITYMKRRGKLAIPAVAIATDYTCIPFWEETDCDAYVLPHPDLAEEYIQRGIPKEKLYPLGIPNAMEFETQMSREEARSRLGLDREAPLLLVMGGSMGFGRIQELTRELYMACMEGEQIGVICGTDRRMYRSLLQEFGEEKDIHILGYTDQVALWLDASDVVYTKPGGLTSTEALVRHVPIVHTAPIPGCETKNAEFFARRGMSVQAKTVREQVEAGMKLLYDPGMRGSMELAQRENSFPRASLEIFHLMESLCRRERT</sequence>
<reference evidence="6" key="2">
    <citation type="journal article" date="2021" name="PeerJ">
        <title>Extensive microbial diversity within the chicken gut microbiome revealed by metagenomics and culture.</title>
        <authorList>
            <person name="Gilroy R."/>
            <person name="Ravi A."/>
            <person name="Getino M."/>
            <person name="Pursley I."/>
            <person name="Horton D.L."/>
            <person name="Alikhan N.F."/>
            <person name="Baker D."/>
            <person name="Gharbi K."/>
            <person name="Hall N."/>
            <person name="Watson M."/>
            <person name="Adriaenssens E.M."/>
            <person name="Foster-Nyarko E."/>
            <person name="Jarju S."/>
            <person name="Secka A."/>
            <person name="Antonio M."/>
            <person name="Oren A."/>
            <person name="Chaudhuri R.R."/>
            <person name="La Ragione R."/>
            <person name="Hildebrand F."/>
            <person name="Pallen M.J."/>
        </authorList>
    </citation>
    <scope>NUCLEOTIDE SEQUENCE</scope>
    <source>
        <strain evidence="6">ChiBcec6-7307</strain>
    </source>
</reference>
<evidence type="ECO:0000259" key="5">
    <source>
        <dbReference type="Pfam" id="PF06925"/>
    </source>
</evidence>
<dbReference type="Proteomes" id="UP000886889">
    <property type="component" value="Unassembled WGS sequence"/>
</dbReference>
<protein>
    <submittedName>
        <fullName evidence="6">Glycosyl transferase</fullName>
    </submittedName>
</protein>
<proteinExistence type="inferred from homology"/>
<name>A0A9D1P1C7_9FIRM</name>
<dbReference type="InterPro" id="IPR009695">
    <property type="entry name" value="Diacylglyc_glucosyltr_N"/>
</dbReference>
<accession>A0A9D1P1C7</accession>
<dbReference type="Pfam" id="PF00534">
    <property type="entry name" value="Glycos_transf_1"/>
    <property type="match status" value="1"/>
</dbReference>
<comment type="caution">
    <text evidence="6">The sequence shown here is derived from an EMBL/GenBank/DDBJ whole genome shotgun (WGS) entry which is preliminary data.</text>
</comment>
<reference evidence="6" key="1">
    <citation type="submission" date="2020-10" db="EMBL/GenBank/DDBJ databases">
        <authorList>
            <person name="Gilroy R."/>
        </authorList>
    </citation>
    <scope>NUCLEOTIDE SEQUENCE</scope>
    <source>
        <strain evidence="6">ChiBcec6-7307</strain>
    </source>
</reference>
<evidence type="ECO:0000259" key="4">
    <source>
        <dbReference type="Pfam" id="PF00534"/>
    </source>
</evidence>
<dbReference type="Gene3D" id="3.40.50.2000">
    <property type="entry name" value="Glycogen Phosphorylase B"/>
    <property type="match status" value="1"/>
</dbReference>
<feature type="domain" description="Diacylglycerol glucosyltransferase N-terminal" evidence="5">
    <location>
        <begin position="14"/>
        <end position="178"/>
    </location>
</feature>
<dbReference type="SUPFAM" id="SSF53756">
    <property type="entry name" value="UDP-Glycosyltransferase/glycogen phosphorylase"/>
    <property type="match status" value="1"/>
</dbReference>